<evidence type="ECO:0000313" key="1">
    <source>
        <dbReference type="EMBL" id="KIO15020.1"/>
    </source>
</evidence>
<reference evidence="2" key="2">
    <citation type="submission" date="2015-01" db="EMBL/GenBank/DDBJ databases">
        <title>Evolutionary Origins and Diversification of the Mycorrhizal Mutualists.</title>
        <authorList>
            <consortium name="DOE Joint Genome Institute"/>
            <consortium name="Mycorrhizal Genomics Consortium"/>
            <person name="Kohler A."/>
            <person name="Kuo A."/>
            <person name="Nagy L.G."/>
            <person name="Floudas D."/>
            <person name="Copeland A."/>
            <person name="Barry K.W."/>
            <person name="Cichocki N."/>
            <person name="Veneault-Fourrey C."/>
            <person name="LaButti K."/>
            <person name="Lindquist E.A."/>
            <person name="Lipzen A."/>
            <person name="Lundell T."/>
            <person name="Morin E."/>
            <person name="Murat C."/>
            <person name="Riley R."/>
            <person name="Ohm R."/>
            <person name="Sun H."/>
            <person name="Tunlid A."/>
            <person name="Henrissat B."/>
            <person name="Grigoriev I.V."/>
            <person name="Hibbett D.S."/>
            <person name="Martin F."/>
        </authorList>
    </citation>
    <scope>NUCLEOTIDE SEQUENCE [LARGE SCALE GENOMIC DNA]</scope>
    <source>
        <strain evidence="2">Marx 270</strain>
    </source>
</reference>
<dbReference type="HOGENOM" id="CLU_2151790_0_0_1"/>
<keyword evidence="2" id="KW-1185">Reference proteome</keyword>
<sequence>AAIVAFAAVAIARNCGTSRVLACNTRCVVNIAGLSAQVLTPSARVDSLDESSNKTFIADTVRPQNVSSARASILAVCFNISIRKISSGGFLRMTSLDGSSTRILLAITFDSM</sequence>
<dbReference type="AlphaFoldDB" id="A0A0C3PL71"/>
<dbReference type="InParanoid" id="A0A0C3PL71"/>
<proteinExistence type="predicted"/>
<evidence type="ECO:0000313" key="2">
    <source>
        <dbReference type="Proteomes" id="UP000054217"/>
    </source>
</evidence>
<gene>
    <name evidence="1" type="ORF">M404DRAFT_17895</name>
</gene>
<feature type="non-terminal residue" evidence="1">
    <location>
        <position position="1"/>
    </location>
</feature>
<organism evidence="1 2">
    <name type="scientific">Pisolithus tinctorius Marx 270</name>
    <dbReference type="NCBI Taxonomy" id="870435"/>
    <lineage>
        <taxon>Eukaryota</taxon>
        <taxon>Fungi</taxon>
        <taxon>Dikarya</taxon>
        <taxon>Basidiomycota</taxon>
        <taxon>Agaricomycotina</taxon>
        <taxon>Agaricomycetes</taxon>
        <taxon>Agaricomycetidae</taxon>
        <taxon>Boletales</taxon>
        <taxon>Sclerodermatineae</taxon>
        <taxon>Pisolithaceae</taxon>
        <taxon>Pisolithus</taxon>
    </lineage>
</organism>
<dbReference type="EMBL" id="KN831944">
    <property type="protein sequence ID" value="KIO15020.1"/>
    <property type="molecule type" value="Genomic_DNA"/>
</dbReference>
<dbReference type="Proteomes" id="UP000054217">
    <property type="component" value="Unassembled WGS sequence"/>
</dbReference>
<name>A0A0C3PL71_PISTI</name>
<reference evidence="1 2" key="1">
    <citation type="submission" date="2014-04" db="EMBL/GenBank/DDBJ databases">
        <authorList>
            <consortium name="DOE Joint Genome Institute"/>
            <person name="Kuo A."/>
            <person name="Kohler A."/>
            <person name="Costa M.D."/>
            <person name="Nagy L.G."/>
            <person name="Floudas D."/>
            <person name="Copeland A."/>
            <person name="Barry K.W."/>
            <person name="Cichocki N."/>
            <person name="Veneault-Fourrey C."/>
            <person name="LaButti K."/>
            <person name="Lindquist E.A."/>
            <person name="Lipzen A."/>
            <person name="Lundell T."/>
            <person name="Morin E."/>
            <person name="Murat C."/>
            <person name="Sun H."/>
            <person name="Tunlid A."/>
            <person name="Henrissat B."/>
            <person name="Grigoriev I.V."/>
            <person name="Hibbett D.S."/>
            <person name="Martin F."/>
            <person name="Nordberg H.P."/>
            <person name="Cantor M.N."/>
            <person name="Hua S.X."/>
        </authorList>
    </citation>
    <scope>NUCLEOTIDE SEQUENCE [LARGE SCALE GENOMIC DNA]</scope>
    <source>
        <strain evidence="1 2">Marx 270</strain>
    </source>
</reference>
<accession>A0A0C3PL71</accession>
<protein>
    <submittedName>
        <fullName evidence="1">Uncharacterized protein</fullName>
    </submittedName>
</protein>